<name>A0ABM5JVT5_DIAVI</name>
<dbReference type="PRINTS" id="PR00385">
    <property type="entry name" value="P450"/>
</dbReference>
<dbReference type="Pfam" id="PF00067">
    <property type="entry name" value="p450"/>
    <property type="match status" value="1"/>
</dbReference>
<evidence type="ECO:0000313" key="16">
    <source>
        <dbReference type="Proteomes" id="UP001652700"/>
    </source>
</evidence>
<dbReference type="CDD" id="cd20628">
    <property type="entry name" value="CYP4"/>
    <property type="match status" value="1"/>
</dbReference>
<dbReference type="EnsemblMetazoa" id="XM_050646092.1">
    <property type="protein sequence ID" value="XP_050502049.1"/>
    <property type="gene ID" value="LOC126881685"/>
</dbReference>
<comment type="cofactor">
    <cofactor evidence="1">
        <name>heme</name>
        <dbReference type="ChEBI" id="CHEBI:30413"/>
    </cofactor>
</comment>
<evidence type="ECO:0000256" key="14">
    <source>
        <dbReference type="RuleBase" id="RU000461"/>
    </source>
</evidence>
<reference evidence="15" key="1">
    <citation type="submission" date="2025-05" db="UniProtKB">
        <authorList>
            <consortium name="EnsemblMetazoa"/>
        </authorList>
    </citation>
    <scope>IDENTIFICATION</scope>
</reference>
<evidence type="ECO:0000313" key="15">
    <source>
        <dbReference type="EnsemblMetazoa" id="XP_050502049.1"/>
    </source>
</evidence>
<dbReference type="InterPro" id="IPR002401">
    <property type="entry name" value="Cyt_P450_E_grp-I"/>
</dbReference>
<keyword evidence="12 14" id="KW-0503">Monooxygenase</keyword>
<organism evidence="15 16">
    <name type="scientific">Diabrotica virgifera virgifera</name>
    <name type="common">western corn rootworm</name>
    <dbReference type="NCBI Taxonomy" id="50390"/>
    <lineage>
        <taxon>Eukaryota</taxon>
        <taxon>Metazoa</taxon>
        <taxon>Ecdysozoa</taxon>
        <taxon>Arthropoda</taxon>
        <taxon>Hexapoda</taxon>
        <taxon>Insecta</taxon>
        <taxon>Pterygota</taxon>
        <taxon>Neoptera</taxon>
        <taxon>Endopterygota</taxon>
        <taxon>Coleoptera</taxon>
        <taxon>Polyphaga</taxon>
        <taxon>Cucujiformia</taxon>
        <taxon>Chrysomeloidea</taxon>
        <taxon>Chrysomelidae</taxon>
        <taxon>Galerucinae</taxon>
        <taxon>Diabroticina</taxon>
        <taxon>Diabroticites</taxon>
        <taxon>Diabrotica</taxon>
    </lineage>
</organism>
<protein>
    <recommendedName>
        <fullName evidence="17">Cytochrome P450 4C1-like</fullName>
    </recommendedName>
</protein>
<dbReference type="SUPFAM" id="SSF48264">
    <property type="entry name" value="Cytochrome P450"/>
    <property type="match status" value="1"/>
</dbReference>
<evidence type="ECO:0000256" key="13">
    <source>
        <dbReference type="ARBA" id="ARBA00023136"/>
    </source>
</evidence>
<evidence type="ECO:0000256" key="8">
    <source>
        <dbReference type="ARBA" id="ARBA00022824"/>
    </source>
</evidence>
<comment type="function">
    <text evidence="2">May be involved in the metabolism of insect hormones and in the breakdown of synthetic insecticides.</text>
</comment>
<dbReference type="PANTHER" id="PTHR24291">
    <property type="entry name" value="CYTOCHROME P450 FAMILY 4"/>
    <property type="match status" value="1"/>
</dbReference>
<comment type="subcellular location">
    <subcellularLocation>
        <location evidence="4">Endoplasmic reticulum membrane</location>
        <topology evidence="4">Peripheral membrane protein</topology>
    </subcellularLocation>
    <subcellularLocation>
        <location evidence="3">Microsome membrane</location>
        <topology evidence="3">Peripheral membrane protein</topology>
    </subcellularLocation>
</comment>
<dbReference type="Gene3D" id="1.10.630.10">
    <property type="entry name" value="Cytochrome P450"/>
    <property type="match status" value="1"/>
</dbReference>
<keyword evidence="11 14" id="KW-0408">Iron</keyword>
<dbReference type="Proteomes" id="UP001652700">
    <property type="component" value="Unplaced"/>
</dbReference>
<keyword evidence="6 14" id="KW-0349">Heme</keyword>
<dbReference type="PROSITE" id="PS00086">
    <property type="entry name" value="CYTOCHROME_P450"/>
    <property type="match status" value="1"/>
</dbReference>
<keyword evidence="10 14" id="KW-0560">Oxidoreductase</keyword>
<keyword evidence="8" id="KW-0256">Endoplasmic reticulum</keyword>
<sequence>MYILLLVLCVIAIFLFRWYTYHKYWKYVNKIPGPKALPIIGNNDLVNVDNEEIFRIFRERSKLFYPIYKIWSFEIYVIFLAGPPKDMELILGHSENNDKSFIYNFLNNWLGTGLLTSNGSKWHTRRKMLTPAFHFNILQKYLEVFNKETEILLDELDKDAGKEYINVLKPITDFTLFSIGESALGVSLREKNCDEYKKAIHEYVKIGEYRITKPFLYLDVIFNMLPISRTLKEYIKTLHDLSTNIIRERELGQQMDAEGNFSYSRRKRLALLDLILEARAAGEDIDEEGIREEVDTFMFEGHDTVSVALCYILLNLANEQDYQAKIYEEILSVLGTTQYPTQQQLGELRFMERFVKECLRLYPSVPLISRVTGKTLHTHSGYTIPKNSTVIMHIYDLHHDAEVWEDPERFDPDRFLPDNIAKRHPFAYLPFSAGGRNCIGQKFAMLEIKTVLCGILRKFKLEAVDKREDIKFIGDLVLRPAGEIRVKFSHRK</sequence>
<dbReference type="InterPro" id="IPR036396">
    <property type="entry name" value="Cyt_P450_sf"/>
</dbReference>
<dbReference type="RefSeq" id="XP_050502049.1">
    <property type="nucleotide sequence ID" value="XM_050646092.1"/>
</dbReference>
<evidence type="ECO:0008006" key="17">
    <source>
        <dbReference type="Google" id="ProtNLM"/>
    </source>
</evidence>
<dbReference type="InterPro" id="IPR017972">
    <property type="entry name" value="Cyt_P450_CS"/>
</dbReference>
<keyword evidence="7 14" id="KW-0479">Metal-binding</keyword>
<comment type="similarity">
    <text evidence="5 14">Belongs to the cytochrome P450 family.</text>
</comment>
<dbReference type="PANTHER" id="PTHR24291:SF189">
    <property type="entry name" value="CYTOCHROME P450 4C3-RELATED"/>
    <property type="match status" value="1"/>
</dbReference>
<evidence type="ECO:0000256" key="9">
    <source>
        <dbReference type="ARBA" id="ARBA00022848"/>
    </source>
</evidence>
<dbReference type="InterPro" id="IPR050196">
    <property type="entry name" value="Cytochrome_P450_Monoox"/>
</dbReference>
<keyword evidence="9" id="KW-0492">Microsome</keyword>
<evidence type="ECO:0000256" key="5">
    <source>
        <dbReference type="ARBA" id="ARBA00010617"/>
    </source>
</evidence>
<evidence type="ECO:0000256" key="7">
    <source>
        <dbReference type="ARBA" id="ARBA00022723"/>
    </source>
</evidence>
<keyword evidence="13" id="KW-0472">Membrane</keyword>
<evidence type="ECO:0000256" key="4">
    <source>
        <dbReference type="ARBA" id="ARBA00004406"/>
    </source>
</evidence>
<evidence type="ECO:0000256" key="11">
    <source>
        <dbReference type="ARBA" id="ARBA00023004"/>
    </source>
</evidence>
<evidence type="ECO:0000256" key="6">
    <source>
        <dbReference type="ARBA" id="ARBA00022617"/>
    </source>
</evidence>
<evidence type="ECO:0000256" key="1">
    <source>
        <dbReference type="ARBA" id="ARBA00001971"/>
    </source>
</evidence>
<evidence type="ECO:0000256" key="10">
    <source>
        <dbReference type="ARBA" id="ARBA00023002"/>
    </source>
</evidence>
<proteinExistence type="inferred from homology"/>
<dbReference type="PRINTS" id="PR00463">
    <property type="entry name" value="EP450I"/>
</dbReference>
<accession>A0ABM5JVT5</accession>
<evidence type="ECO:0000256" key="2">
    <source>
        <dbReference type="ARBA" id="ARBA00003690"/>
    </source>
</evidence>
<evidence type="ECO:0000256" key="12">
    <source>
        <dbReference type="ARBA" id="ARBA00023033"/>
    </source>
</evidence>
<evidence type="ECO:0000256" key="3">
    <source>
        <dbReference type="ARBA" id="ARBA00004174"/>
    </source>
</evidence>
<dbReference type="GeneID" id="126881685"/>
<dbReference type="InterPro" id="IPR001128">
    <property type="entry name" value="Cyt_P450"/>
</dbReference>
<keyword evidence="16" id="KW-1185">Reference proteome</keyword>